<sequence>MKNKVYGKNINFPELEFNFDKNIDFLKYENSVIVPIFEEKLVMYFDSINQSWKFPKSKSNENENIIQSSIREIFEECGAIAEYIKPIGYYKSVEQNNRKKILIFIAKIAIFEPRPRWSTDDLVKLFEKLPDKLSDQNNILYRTIIKNIKAKCVHILL</sequence>
<protein>
    <recommendedName>
        <fullName evidence="3">Nudix hydrolase domain-containing protein</fullName>
    </recommendedName>
</protein>
<evidence type="ECO:0000313" key="2">
    <source>
        <dbReference type="Proteomes" id="UP000467132"/>
    </source>
</evidence>
<dbReference type="Proteomes" id="UP000467132">
    <property type="component" value="Unassembled WGS sequence"/>
</dbReference>
<organism evidence="1 2">
    <name type="scientific">Senegalia massiliensis</name>
    <dbReference type="NCBI Taxonomy" id="1720316"/>
    <lineage>
        <taxon>Bacteria</taxon>
        <taxon>Bacillati</taxon>
        <taxon>Bacillota</taxon>
        <taxon>Clostridia</taxon>
        <taxon>Eubacteriales</taxon>
        <taxon>Clostridiaceae</taxon>
        <taxon>Senegalia</taxon>
    </lineage>
</organism>
<dbReference type="OrthoDB" id="9810648at2"/>
<dbReference type="RefSeq" id="WP_160195837.1">
    <property type="nucleotide sequence ID" value="NZ_QXXA01000001.1"/>
</dbReference>
<dbReference type="EMBL" id="QXXA01000001">
    <property type="protein sequence ID" value="NBI05324.1"/>
    <property type="molecule type" value="Genomic_DNA"/>
</dbReference>
<dbReference type="SUPFAM" id="SSF55811">
    <property type="entry name" value="Nudix"/>
    <property type="match status" value="1"/>
</dbReference>
<gene>
    <name evidence="1" type="ORF">D3Z33_00455</name>
</gene>
<evidence type="ECO:0008006" key="3">
    <source>
        <dbReference type="Google" id="ProtNLM"/>
    </source>
</evidence>
<evidence type="ECO:0000313" key="1">
    <source>
        <dbReference type="EMBL" id="NBI05324.1"/>
    </source>
</evidence>
<reference evidence="1 2" key="1">
    <citation type="submission" date="2018-08" db="EMBL/GenBank/DDBJ databases">
        <title>Murine metabolic-syndrome-specific gut microbial biobank.</title>
        <authorList>
            <person name="Liu C."/>
        </authorList>
    </citation>
    <scope>NUCLEOTIDE SEQUENCE [LARGE SCALE GENOMIC DNA]</scope>
    <source>
        <strain evidence="1 2">583</strain>
    </source>
</reference>
<proteinExistence type="predicted"/>
<dbReference type="InterPro" id="IPR015797">
    <property type="entry name" value="NUDIX_hydrolase-like_dom_sf"/>
</dbReference>
<keyword evidence="2" id="KW-1185">Reference proteome</keyword>
<name>A0A845QTF6_9CLOT</name>
<comment type="caution">
    <text evidence="1">The sequence shown here is derived from an EMBL/GenBank/DDBJ whole genome shotgun (WGS) entry which is preliminary data.</text>
</comment>
<accession>A0A845QTF6</accession>
<dbReference type="Gene3D" id="3.90.79.10">
    <property type="entry name" value="Nucleoside Triphosphate Pyrophosphohydrolase"/>
    <property type="match status" value="1"/>
</dbReference>
<dbReference type="AlphaFoldDB" id="A0A845QTF6"/>